<proteinExistence type="predicted"/>
<evidence type="ECO:0000313" key="1">
    <source>
        <dbReference type="EMBL" id="NVN29353.1"/>
    </source>
</evidence>
<organism evidence="1 2">
    <name type="scientific">Endobacter medicaginis</name>
    <dbReference type="NCBI Taxonomy" id="1181271"/>
    <lineage>
        <taxon>Bacteria</taxon>
        <taxon>Pseudomonadati</taxon>
        <taxon>Pseudomonadota</taxon>
        <taxon>Alphaproteobacteria</taxon>
        <taxon>Acetobacterales</taxon>
        <taxon>Acetobacteraceae</taxon>
        <taxon>Endobacter</taxon>
    </lineage>
</organism>
<name>A0A850NI87_9PROT</name>
<dbReference type="AlphaFoldDB" id="A0A850NI87"/>
<protein>
    <submittedName>
        <fullName evidence="1">Uncharacterized protein</fullName>
    </submittedName>
</protein>
<dbReference type="EMBL" id="JABXXQ010000029">
    <property type="protein sequence ID" value="NVN29353.1"/>
    <property type="molecule type" value="Genomic_DNA"/>
</dbReference>
<comment type="caution">
    <text evidence="1">The sequence shown here is derived from an EMBL/GenBank/DDBJ whole genome shotgun (WGS) entry which is preliminary data.</text>
</comment>
<evidence type="ECO:0000313" key="2">
    <source>
        <dbReference type="Proteomes" id="UP000565205"/>
    </source>
</evidence>
<reference evidence="1 2" key="1">
    <citation type="submission" date="2020-06" db="EMBL/GenBank/DDBJ databases">
        <title>Description of novel acetic acid bacteria.</title>
        <authorList>
            <person name="Sombolestani A."/>
        </authorList>
    </citation>
    <scope>NUCLEOTIDE SEQUENCE [LARGE SCALE GENOMIC DNA]</scope>
    <source>
        <strain evidence="1 2">LMG 26838</strain>
    </source>
</reference>
<dbReference type="SUPFAM" id="SSF69279">
    <property type="entry name" value="Phage tail proteins"/>
    <property type="match status" value="1"/>
</dbReference>
<sequence>MPQLAFDPVRSPRIQLLVNGQPAPGCYAATVESTAHLQAARWTAEVAVGAGMSAADWSALPAPSTVEIRASLDGVSWVSLVTGDIDDLHLDVENGVVSLSGRDLSARFLDTKTSNAWPNSTSSQIATYLAGLRGLQANVVSTSTPVGQYYQLEHSRVTAGSFSKFSNEWELLCYLAREENYVVSVSGQTLNFVPR</sequence>
<dbReference type="Proteomes" id="UP000565205">
    <property type="component" value="Unassembled WGS sequence"/>
</dbReference>
<accession>A0A850NI87</accession>
<gene>
    <name evidence="1" type="ORF">HUK83_03230</name>
</gene>
<feature type="non-terminal residue" evidence="1">
    <location>
        <position position="195"/>
    </location>
</feature>